<evidence type="ECO:0000256" key="2">
    <source>
        <dbReference type="RuleBase" id="RU003457"/>
    </source>
</evidence>
<evidence type="ECO:0000256" key="1">
    <source>
        <dbReference type="ARBA" id="ARBA00008416"/>
    </source>
</evidence>
<dbReference type="CDD" id="cd02909">
    <property type="entry name" value="cupin_pirin_N"/>
    <property type="match status" value="1"/>
</dbReference>
<feature type="domain" description="Pirin C-terminal" evidence="4">
    <location>
        <begin position="208"/>
        <end position="309"/>
    </location>
</feature>
<comment type="caution">
    <text evidence="5">The sequence shown here is derived from an EMBL/GenBank/DDBJ whole genome shotgun (WGS) entry which is preliminary data.</text>
</comment>
<dbReference type="InterPro" id="IPR008778">
    <property type="entry name" value="Pirin_C_dom"/>
</dbReference>
<dbReference type="InterPro" id="IPR011051">
    <property type="entry name" value="RmlC_Cupin_sf"/>
</dbReference>
<dbReference type="SUPFAM" id="SSF51182">
    <property type="entry name" value="RmlC-like cupins"/>
    <property type="match status" value="1"/>
</dbReference>
<evidence type="ECO:0000259" key="4">
    <source>
        <dbReference type="Pfam" id="PF05726"/>
    </source>
</evidence>
<gene>
    <name evidence="5" type="ORF">QE109_04815</name>
</gene>
<proteinExistence type="inferred from homology"/>
<keyword evidence="6" id="KW-1185">Reference proteome</keyword>
<comment type="similarity">
    <text evidence="1 2">Belongs to the pirin family.</text>
</comment>
<protein>
    <submittedName>
        <fullName evidence="5">Pirin family protein</fullName>
    </submittedName>
</protein>
<evidence type="ECO:0000313" key="5">
    <source>
        <dbReference type="EMBL" id="MDH8677456.1"/>
    </source>
</evidence>
<dbReference type="InterPro" id="IPR003829">
    <property type="entry name" value="Pirin_N_dom"/>
</dbReference>
<organism evidence="5 6">
    <name type="scientific">Fusibacter bizertensis</name>
    <dbReference type="NCBI Taxonomy" id="1488331"/>
    <lineage>
        <taxon>Bacteria</taxon>
        <taxon>Bacillati</taxon>
        <taxon>Bacillota</taxon>
        <taxon>Clostridia</taxon>
        <taxon>Eubacteriales</taxon>
        <taxon>Eubacteriales Family XII. Incertae Sedis</taxon>
        <taxon>Fusibacter</taxon>
    </lineage>
</organism>
<evidence type="ECO:0000259" key="3">
    <source>
        <dbReference type="Pfam" id="PF02678"/>
    </source>
</evidence>
<dbReference type="Gene3D" id="2.60.120.10">
    <property type="entry name" value="Jelly Rolls"/>
    <property type="match status" value="2"/>
</dbReference>
<name>A0ABT6NAM9_9FIRM</name>
<dbReference type="Pfam" id="PF05726">
    <property type="entry name" value="Pirin_C"/>
    <property type="match status" value="1"/>
</dbReference>
<dbReference type="InterPro" id="IPR012093">
    <property type="entry name" value="Pirin"/>
</dbReference>
<dbReference type="EMBL" id="JARYZI010000002">
    <property type="protein sequence ID" value="MDH8677456.1"/>
    <property type="molecule type" value="Genomic_DNA"/>
</dbReference>
<dbReference type="PANTHER" id="PTHR13903">
    <property type="entry name" value="PIRIN-RELATED"/>
    <property type="match status" value="1"/>
</dbReference>
<dbReference type="PIRSF" id="PIRSF006232">
    <property type="entry name" value="Pirin"/>
    <property type="match status" value="1"/>
</dbReference>
<reference evidence="5 6" key="1">
    <citation type="submission" date="2023-04" db="EMBL/GenBank/DDBJ databases">
        <title>Fusibacter bizertensis strain WBS, isolated from littoral bottom sediments of the Arctic seas - biochemical and genomic analysis.</title>
        <authorList>
            <person name="Brioukhanov A.L."/>
        </authorList>
    </citation>
    <scope>NUCLEOTIDE SEQUENCE [LARGE SCALE GENOMIC DNA]</scope>
    <source>
        <strain evidence="5 6">WBS</strain>
    </source>
</reference>
<feature type="domain" description="Pirin N-terminal" evidence="3">
    <location>
        <begin position="45"/>
        <end position="139"/>
    </location>
</feature>
<dbReference type="InterPro" id="IPR014710">
    <property type="entry name" value="RmlC-like_jellyroll"/>
</dbReference>
<dbReference type="Pfam" id="PF02678">
    <property type="entry name" value="Pirin"/>
    <property type="match status" value="1"/>
</dbReference>
<dbReference type="Proteomes" id="UP001158045">
    <property type="component" value="Unassembled WGS sequence"/>
</dbReference>
<accession>A0ABT6NAM9</accession>
<sequence length="338" mass="38180">MSHRILRMQRIGFQWEMENPFLFCAHHKDDYPKGNEQQEPVVSLTGRQLGEDFAIKDGFRMYHGTKIPGFPMHPHRGFETVTVVTKGFVDHFDSHGASGRYGNGDVQWLTTGSGCQHAEMFPLVSMTEDNPLELFQIWLNLPAKDKFTPPDYKMLWSEDIPEILVGPEYGANSKIRIIAGSFAGQVGLRPCEASYAANPQSKVGIFLIEMTPYAEINLEVVSPTLNRNLYFYQGEGKITIGSSTIPSSTRVKLDGNSEINIVNGADTSYMLLLEGEPINEPVVSYGPFVMNTEQEIRQAFSDHQHTHFGGWPWSRTDPINPRESGRYAKYLDGREEKR</sequence>
<evidence type="ECO:0000313" key="6">
    <source>
        <dbReference type="Proteomes" id="UP001158045"/>
    </source>
</evidence>
<dbReference type="RefSeq" id="WP_281093270.1">
    <property type="nucleotide sequence ID" value="NZ_JARYZI010000002.1"/>
</dbReference>
<dbReference type="PANTHER" id="PTHR13903:SF8">
    <property type="entry name" value="PIRIN"/>
    <property type="match status" value="1"/>
</dbReference>